<name>A0AAU7DF95_9BACT</name>
<proteinExistence type="predicted"/>
<organism evidence="2">
    <name type="scientific">Telmatobacter sp. DSM 110680</name>
    <dbReference type="NCBI Taxonomy" id="3036704"/>
    <lineage>
        <taxon>Bacteria</taxon>
        <taxon>Pseudomonadati</taxon>
        <taxon>Acidobacteriota</taxon>
        <taxon>Terriglobia</taxon>
        <taxon>Terriglobales</taxon>
        <taxon>Acidobacteriaceae</taxon>
        <taxon>Telmatobacter</taxon>
    </lineage>
</organism>
<keyword evidence="1" id="KW-0732">Signal</keyword>
<reference evidence="2" key="1">
    <citation type="submission" date="2023-03" db="EMBL/GenBank/DDBJ databases">
        <title>Edaphobacter sp.</title>
        <authorList>
            <person name="Huber K.J."/>
            <person name="Papendorf J."/>
            <person name="Pilke C."/>
            <person name="Bunk B."/>
            <person name="Sproeer C."/>
            <person name="Pester M."/>
        </authorList>
    </citation>
    <scope>NUCLEOTIDE SEQUENCE</scope>
    <source>
        <strain evidence="2">DSM 110680</strain>
    </source>
</reference>
<dbReference type="RefSeq" id="WP_348261886.1">
    <property type="nucleotide sequence ID" value="NZ_CP121196.1"/>
</dbReference>
<dbReference type="AlphaFoldDB" id="A0AAU7DF95"/>
<dbReference type="EMBL" id="CP121196">
    <property type="protein sequence ID" value="XBH16657.1"/>
    <property type="molecule type" value="Genomic_DNA"/>
</dbReference>
<feature type="signal peptide" evidence="1">
    <location>
        <begin position="1"/>
        <end position="21"/>
    </location>
</feature>
<evidence type="ECO:0000256" key="1">
    <source>
        <dbReference type="SAM" id="SignalP"/>
    </source>
</evidence>
<accession>A0AAU7DF95</accession>
<protein>
    <submittedName>
        <fullName evidence="2">Uncharacterized protein</fullName>
    </submittedName>
</protein>
<evidence type="ECO:0000313" key="2">
    <source>
        <dbReference type="EMBL" id="XBH16657.1"/>
    </source>
</evidence>
<sequence length="191" mass="20750">MGSMRGWMLAMLMFAGMSAVAQSPEIWNQVNPQIDLPQLPSVTPSDTQLKAIAALLRRVDKKDIWECEGNDRDEMIKGLTFQAIPLAPEHKVLLAQAGEGCARGGQGSNGAMWLIRFKGGVPILMASPQRGFNGWLYAIQASASHGYRDIVLGWHMGADEAVLNYFRFDGKSYVAIGSATNTEGKIVPGVQ</sequence>
<gene>
    <name evidence="2" type="ORF">P8935_19035</name>
</gene>
<feature type="chain" id="PRO_5043783854" evidence="1">
    <location>
        <begin position="22"/>
        <end position="191"/>
    </location>
</feature>